<dbReference type="RefSeq" id="WP_318353133.1">
    <property type="nucleotide sequence ID" value="NZ_JAWQEV010000002.1"/>
</dbReference>
<evidence type="ECO:0000313" key="1">
    <source>
        <dbReference type="EMBL" id="MDW4572608.1"/>
    </source>
</evidence>
<proteinExistence type="predicted"/>
<name>A0ABU4GZX3_9MICO</name>
<evidence type="ECO:0000313" key="2">
    <source>
        <dbReference type="Proteomes" id="UP001283109"/>
    </source>
</evidence>
<sequence length="106" mass="11443">MVDITSSLNALVQRRLAEEKERVYYKLGLTKATEDILTGLFSDESVARATEAFESHPELPADERMTHALAAAIGARIVNDQDGALSVEPLDEEVVGPLGVDPNPPV</sequence>
<dbReference type="EMBL" id="JAWQEV010000002">
    <property type="protein sequence ID" value="MDW4572608.1"/>
    <property type="molecule type" value="Genomic_DNA"/>
</dbReference>
<accession>A0ABU4GZX3</accession>
<reference evidence="1 2" key="1">
    <citation type="submission" date="2023-11" db="EMBL/GenBank/DDBJ databases">
        <title>Draft genome sequence of Microbacterium arthrosphaerae JCM 30492.</title>
        <authorList>
            <person name="Zhang G."/>
            <person name="Ding Y."/>
        </authorList>
    </citation>
    <scope>NUCLEOTIDE SEQUENCE [LARGE SCALE GENOMIC DNA]</scope>
    <source>
        <strain evidence="1 2">JCM 30492</strain>
    </source>
</reference>
<dbReference type="Proteomes" id="UP001283109">
    <property type="component" value="Unassembled WGS sequence"/>
</dbReference>
<comment type="caution">
    <text evidence="1">The sequence shown here is derived from an EMBL/GenBank/DDBJ whole genome shotgun (WGS) entry which is preliminary data.</text>
</comment>
<protein>
    <submittedName>
        <fullName evidence="1">Uncharacterized protein</fullName>
    </submittedName>
</protein>
<organism evidence="1 2">
    <name type="scientific">Microbacterium arthrosphaerae</name>
    <dbReference type="NCBI Taxonomy" id="792652"/>
    <lineage>
        <taxon>Bacteria</taxon>
        <taxon>Bacillati</taxon>
        <taxon>Actinomycetota</taxon>
        <taxon>Actinomycetes</taxon>
        <taxon>Micrococcales</taxon>
        <taxon>Microbacteriaceae</taxon>
        <taxon>Microbacterium</taxon>
    </lineage>
</organism>
<gene>
    <name evidence="1" type="ORF">R8Z58_07440</name>
</gene>
<keyword evidence="2" id="KW-1185">Reference proteome</keyword>